<dbReference type="Gene3D" id="4.10.280.10">
    <property type="entry name" value="Helix-loop-helix DNA-binding domain"/>
    <property type="match status" value="1"/>
</dbReference>
<evidence type="ECO:0000256" key="1">
    <source>
        <dbReference type="ARBA" id="ARBA00004123"/>
    </source>
</evidence>
<dbReference type="EMBL" id="OX465080">
    <property type="protein sequence ID" value="CAI9279822.1"/>
    <property type="molecule type" value="Genomic_DNA"/>
</dbReference>
<dbReference type="InterPro" id="IPR045239">
    <property type="entry name" value="bHLH95_bHLH"/>
</dbReference>
<dbReference type="CDD" id="cd11393">
    <property type="entry name" value="bHLH_AtbHLH_like"/>
    <property type="match status" value="1"/>
</dbReference>
<comment type="subunit">
    <text evidence="2">Homodimer.</text>
</comment>
<accession>A0AA36E2R4</accession>
<evidence type="ECO:0000256" key="3">
    <source>
        <dbReference type="ARBA" id="ARBA00023015"/>
    </source>
</evidence>
<proteinExistence type="predicted"/>
<keyword evidence="6" id="KW-0539">Nucleus</keyword>
<comment type="subcellular location">
    <subcellularLocation>
        <location evidence="1">Nucleus</location>
    </subcellularLocation>
</comment>
<dbReference type="GO" id="GO:0000981">
    <property type="term" value="F:DNA-binding transcription factor activity, RNA polymerase II-specific"/>
    <property type="evidence" value="ECO:0007669"/>
    <property type="project" value="TreeGrafter"/>
</dbReference>
<feature type="region of interest" description="Disordered" evidence="7">
    <location>
        <begin position="168"/>
        <end position="201"/>
    </location>
</feature>
<evidence type="ECO:0000256" key="6">
    <source>
        <dbReference type="ARBA" id="ARBA00023242"/>
    </source>
</evidence>
<dbReference type="PROSITE" id="PS50888">
    <property type="entry name" value="BHLH"/>
    <property type="match status" value="1"/>
</dbReference>
<dbReference type="InterPro" id="IPR045843">
    <property type="entry name" value="IND-like"/>
</dbReference>
<dbReference type="FunFam" id="4.10.280.10:FF:000032">
    <property type="entry name" value="Transcription factor bHLH123 family"/>
    <property type="match status" value="1"/>
</dbReference>
<dbReference type="InterPro" id="IPR036638">
    <property type="entry name" value="HLH_DNA-bd_sf"/>
</dbReference>
<reference evidence="9" key="1">
    <citation type="submission" date="2023-04" db="EMBL/GenBank/DDBJ databases">
        <authorList>
            <person name="Vijverberg K."/>
            <person name="Xiong W."/>
            <person name="Schranz E."/>
        </authorList>
    </citation>
    <scope>NUCLEOTIDE SEQUENCE</scope>
</reference>
<dbReference type="PANTHER" id="PTHR16223:SF238">
    <property type="entry name" value="TRANSCRIPTION FACTOR BHLH114"/>
    <property type="match status" value="1"/>
</dbReference>
<evidence type="ECO:0000256" key="4">
    <source>
        <dbReference type="ARBA" id="ARBA00023125"/>
    </source>
</evidence>
<feature type="compositionally biased region" description="Pro residues" evidence="7">
    <location>
        <begin position="175"/>
        <end position="184"/>
    </location>
</feature>
<dbReference type="GO" id="GO:0005634">
    <property type="term" value="C:nucleus"/>
    <property type="evidence" value="ECO:0007669"/>
    <property type="project" value="UniProtKB-SubCell"/>
</dbReference>
<evidence type="ECO:0000313" key="9">
    <source>
        <dbReference type="EMBL" id="CAI9279822.1"/>
    </source>
</evidence>
<gene>
    <name evidence="9" type="ORF">LSALG_LOCUS19599</name>
</gene>
<sequence>MAEDFQATVCSGSWWMSPRSNFSRSWCSSVLSDMDNFGPFLSRDLIMDTKSKSSDNNSSDDSMIFHDIQKPSCIMSPDSSLQFMATTFSSSPPPTTTDHWNQNLLLKAQEELNTFPTSGDHDDSTAVTEGDQRQDFTMDQQQSFNCTTTTFPVSSTSYEAAYPSTLLQSFLDNNSPPPPPPPPLQQLHQQPPYTFQPNSNDLSFVPKQHVPGNLQLTNNTPFWNASGSTLDDNISSYFSSLSSQFLPSSYKEKESRPNLIVKRNHQEIRDMGSSAKKCSGELPLKRPRLETPSPLPTFKVRKEKLGDRITALQQLVSPFGKTDTASVLHEAIDYIKLLHDQVNILSAPYIKNGATKQMQQIDHDQKVKNAEANKQDLRSLGLCLVPVSSTFPVANGTATGFWTPSYEGSFR</sequence>
<organism evidence="9 10">
    <name type="scientific">Lactuca saligna</name>
    <name type="common">Willowleaf lettuce</name>
    <dbReference type="NCBI Taxonomy" id="75948"/>
    <lineage>
        <taxon>Eukaryota</taxon>
        <taxon>Viridiplantae</taxon>
        <taxon>Streptophyta</taxon>
        <taxon>Embryophyta</taxon>
        <taxon>Tracheophyta</taxon>
        <taxon>Spermatophyta</taxon>
        <taxon>Magnoliopsida</taxon>
        <taxon>eudicotyledons</taxon>
        <taxon>Gunneridae</taxon>
        <taxon>Pentapetalae</taxon>
        <taxon>asterids</taxon>
        <taxon>campanulids</taxon>
        <taxon>Asterales</taxon>
        <taxon>Asteraceae</taxon>
        <taxon>Cichorioideae</taxon>
        <taxon>Cichorieae</taxon>
        <taxon>Lactucinae</taxon>
        <taxon>Lactuca</taxon>
    </lineage>
</organism>
<evidence type="ECO:0000256" key="5">
    <source>
        <dbReference type="ARBA" id="ARBA00023163"/>
    </source>
</evidence>
<keyword evidence="10" id="KW-1185">Reference proteome</keyword>
<name>A0AA36E2R4_LACSI</name>
<keyword evidence="3" id="KW-0805">Transcription regulation</keyword>
<dbReference type="Proteomes" id="UP001177003">
    <property type="component" value="Chromosome 4"/>
</dbReference>
<dbReference type="GO" id="GO:0000978">
    <property type="term" value="F:RNA polymerase II cis-regulatory region sequence-specific DNA binding"/>
    <property type="evidence" value="ECO:0007669"/>
    <property type="project" value="TreeGrafter"/>
</dbReference>
<evidence type="ECO:0000259" key="8">
    <source>
        <dbReference type="PROSITE" id="PS50888"/>
    </source>
</evidence>
<feature type="region of interest" description="Disordered" evidence="7">
    <location>
        <begin position="271"/>
        <end position="295"/>
    </location>
</feature>
<dbReference type="AlphaFoldDB" id="A0AA36E2R4"/>
<dbReference type="GO" id="GO:0046983">
    <property type="term" value="F:protein dimerization activity"/>
    <property type="evidence" value="ECO:0007669"/>
    <property type="project" value="InterPro"/>
</dbReference>
<dbReference type="SUPFAM" id="SSF47459">
    <property type="entry name" value="HLH, helix-loop-helix DNA-binding domain"/>
    <property type="match status" value="1"/>
</dbReference>
<feature type="domain" description="BHLH" evidence="8">
    <location>
        <begin position="289"/>
        <end position="338"/>
    </location>
</feature>
<keyword evidence="4" id="KW-0238">DNA-binding</keyword>
<protein>
    <recommendedName>
        <fullName evidence="8">BHLH domain-containing protein</fullName>
    </recommendedName>
</protein>
<evidence type="ECO:0000313" key="10">
    <source>
        <dbReference type="Proteomes" id="UP001177003"/>
    </source>
</evidence>
<evidence type="ECO:0000256" key="2">
    <source>
        <dbReference type="ARBA" id="ARBA00011738"/>
    </source>
</evidence>
<keyword evidence="5" id="KW-0804">Transcription</keyword>
<dbReference type="PANTHER" id="PTHR16223">
    <property type="entry name" value="TRANSCRIPTION FACTOR BHLH83-RELATED"/>
    <property type="match status" value="1"/>
</dbReference>
<dbReference type="InterPro" id="IPR011598">
    <property type="entry name" value="bHLH_dom"/>
</dbReference>
<evidence type="ECO:0000256" key="7">
    <source>
        <dbReference type="SAM" id="MobiDB-lite"/>
    </source>
</evidence>